<dbReference type="CDD" id="cd22231">
    <property type="entry name" value="RHH_NikR_HicB-like"/>
    <property type="match status" value="1"/>
</dbReference>
<dbReference type="AlphaFoldDB" id="A0A8D5U7K8"/>
<name>A0A8D5U7K8_9CREN</name>
<dbReference type="Proteomes" id="UP000825123">
    <property type="component" value="Chromosome"/>
</dbReference>
<protein>
    <submittedName>
        <fullName evidence="2">CopG family transcriptional regulator</fullName>
    </submittedName>
</protein>
<sequence length="71" mass="8383">MIPMNGVKKLDEITYELEFNSVKTISFKLDEDFLREIDEMVKIMGYSNRSDLIRDAIIAYIRELEAKHVNE</sequence>
<evidence type="ECO:0000259" key="1">
    <source>
        <dbReference type="Pfam" id="PF01402"/>
    </source>
</evidence>
<dbReference type="InterPro" id="IPR013321">
    <property type="entry name" value="Arc_rbn_hlx_hlx"/>
</dbReference>
<dbReference type="SUPFAM" id="SSF47598">
    <property type="entry name" value="Ribbon-helix-helix"/>
    <property type="match status" value="1"/>
</dbReference>
<dbReference type="InterPro" id="IPR010985">
    <property type="entry name" value="Ribbon_hlx_hlx"/>
</dbReference>
<accession>A0A8D5U7K8</accession>
<proteinExistence type="predicted"/>
<dbReference type="GO" id="GO:0006355">
    <property type="term" value="P:regulation of DNA-templated transcription"/>
    <property type="evidence" value="ECO:0007669"/>
    <property type="project" value="InterPro"/>
</dbReference>
<dbReference type="InterPro" id="IPR002145">
    <property type="entry name" value="CopG"/>
</dbReference>
<evidence type="ECO:0000313" key="3">
    <source>
        <dbReference type="Proteomes" id="UP000825123"/>
    </source>
</evidence>
<dbReference type="EMBL" id="AP024597">
    <property type="protein sequence ID" value="BCU70447.1"/>
    <property type="molecule type" value="Genomic_DNA"/>
</dbReference>
<dbReference type="KEGG" id="csty:KN1_17440"/>
<evidence type="ECO:0000313" key="2">
    <source>
        <dbReference type="EMBL" id="BCU70447.1"/>
    </source>
</evidence>
<dbReference type="Pfam" id="PF01402">
    <property type="entry name" value="RHH_1"/>
    <property type="match status" value="1"/>
</dbReference>
<gene>
    <name evidence="2" type="ORF">KN1_17440</name>
</gene>
<feature type="domain" description="Ribbon-helix-helix protein CopG" evidence="1">
    <location>
        <begin position="23"/>
        <end position="62"/>
    </location>
</feature>
<reference evidence="2 3" key="1">
    <citation type="submission" date="2021-04" db="EMBL/GenBank/DDBJ databases">
        <title>Complete genome sequence of Stygiolobus sp. KN-1.</title>
        <authorList>
            <person name="Nakamura K."/>
            <person name="Sakai H."/>
            <person name="Kurosawa N."/>
        </authorList>
    </citation>
    <scope>NUCLEOTIDE SEQUENCE [LARGE SCALE GENOMIC DNA]</scope>
    <source>
        <strain evidence="2 3">KN-1</strain>
    </source>
</reference>
<dbReference type="Gene3D" id="1.10.1220.10">
    <property type="entry name" value="Met repressor-like"/>
    <property type="match status" value="1"/>
</dbReference>
<organism evidence="2 3">
    <name type="scientific">Stygiolobus caldivivus</name>
    <dbReference type="NCBI Taxonomy" id="2824673"/>
    <lineage>
        <taxon>Archaea</taxon>
        <taxon>Thermoproteota</taxon>
        <taxon>Thermoprotei</taxon>
        <taxon>Sulfolobales</taxon>
        <taxon>Sulfolobaceae</taxon>
        <taxon>Stygiolobus</taxon>
    </lineage>
</organism>
<keyword evidence="3" id="KW-1185">Reference proteome</keyword>